<dbReference type="Proteomes" id="UP000634919">
    <property type="component" value="Unassembled WGS sequence"/>
</dbReference>
<dbReference type="InterPro" id="IPR026893">
    <property type="entry name" value="Tyr/Ser_Pase_IphP-type"/>
</dbReference>
<keyword evidence="4" id="KW-1185">Reference proteome</keyword>
<feature type="domain" description="Tyrosine specific protein phosphatases" evidence="2">
    <location>
        <begin position="128"/>
        <end position="197"/>
    </location>
</feature>
<dbReference type="InterPro" id="IPR000387">
    <property type="entry name" value="Tyr_Pase_dom"/>
</dbReference>
<protein>
    <submittedName>
        <fullName evidence="3">Tyrosine-protein phosphatase</fullName>
    </submittedName>
</protein>
<dbReference type="Pfam" id="PF13350">
    <property type="entry name" value="Y_phosphatase3"/>
    <property type="match status" value="1"/>
</dbReference>
<comment type="caution">
    <text evidence="3">The sequence shown here is derived from an EMBL/GenBank/DDBJ whole genome shotgun (WGS) entry which is preliminary data.</text>
</comment>
<dbReference type="PROSITE" id="PS50056">
    <property type="entry name" value="TYR_PHOSPHATASE_2"/>
    <property type="match status" value="1"/>
</dbReference>
<dbReference type="RefSeq" id="WP_191721846.1">
    <property type="nucleotide sequence ID" value="NZ_JACSQK010000002.1"/>
</dbReference>
<name>A0ABR8S7G7_9BURK</name>
<gene>
    <name evidence="3" type="ORF">H9646_02910</name>
</gene>
<evidence type="ECO:0000259" key="2">
    <source>
        <dbReference type="PROSITE" id="PS50056"/>
    </source>
</evidence>
<dbReference type="PANTHER" id="PTHR31126">
    <property type="entry name" value="TYROSINE-PROTEIN PHOSPHATASE"/>
    <property type="match status" value="1"/>
</dbReference>
<comment type="similarity">
    <text evidence="1">Belongs to the protein-tyrosine phosphatase family.</text>
</comment>
<sequence length="253" mass="28037">MTTNLPTRHIVLPGTTNFRDLGGYVGHAGRSVRWRVLFRSDHLAGLTPESLSTLKSLGIQRSADFRGVQERTVDAYAWQGLHTHALTVEPTVVQKAIALIHAGGSLSVADTVVLMQETYRSFVRENAAQFAQLFRLLLEEDAPTVFHCTAGKDRTGWAAALILEALGVAKADIEHDYLLTNQFYQRPAAMAARAALAVPQEVLDVLWRVQPGFLESAYAMVQREHGGMQSYLREVMQLDDAAQHALRARYLQA</sequence>
<dbReference type="InterPro" id="IPR016130">
    <property type="entry name" value="Tyr_Pase_AS"/>
</dbReference>
<organism evidence="3 4">
    <name type="scientific">Comamonas avium</name>
    <dbReference type="NCBI Taxonomy" id="2762231"/>
    <lineage>
        <taxon>Bacteria</taxon>
        <taxon>Pseudomonadati</taxon>
        <taxon>Pseudomonadota</taxon>
        <taxon>Betaproteobacteria</taxon>
        <taxon>Burkholderiales</taxon>
        <taxon>Comamonadaceae</taxon>
        <taxon>Comamonas</taxon>
    </lineage>
</organism>
<dbReference type="PANTHER" id="PTHR31126:SF1">
    <property type="entry name" value="TYROSINE SPECIFIC PROTEIN PHOSPHATASES DOMAIN-CONTAINING PROTEIN"/>
    <property type="match status" value="1"/>
</dbReference>
<accession>A0ABR8S7G7</accession>
<dbReference type="EMBL" id="JACSQK010000002">
    <property type="protein sequence ID" value="MBD7959418.1"/>
    <property type="molecule type" value="Genomic_DNA"/>
</dbReference>
<dbReference type="Gene3D" id="3.90.190.10">
    <property type="entry name" value="Protein tyrosine phosphatase superfamily"/>
    <property type="match status" value="1"/>
</dbReference>
<dbReference type="InterPro" id="IPR029021">
    <property type="entry name" value="Prot-tyrosine_phosphatase-like"/>
</dbReference>
<evidence type="ECO:0000313" key="3">
    <source>
        <dbReference type="EMBL" id="MBD7959418.1"/>
    </source>
</evidence>
<reference evidence="3 4" key="1">
    <citation type="submission" date="2020-08" db="EMBL/GenBank/DDBJ databases">
        <title>A Genomic Blueprint of the Chicken Gut Microbiome.</title>
        <authorList>
            <person name="Gilroy R."/>
            <person name="Ravi A."/>
            <person name="Getino M."/>
            <person name="Pursley I."/>
            <person name="Horton D.L."/>
            <person name="Alikhan N.-F."/>
            <person name="Baker D."/>
            <person name="Gharbi K."/>
            <person name="Hall N."/>
            <person name="Watson M."/>
            <person name="Adriaenssens E.M."/>
            <person name="Foster-Nyarko E."/>
            <person name="Jarju S."/>
            <person name="Secka A."/>
            <person name="Antonio M."/>
            <person name="Oren A."/>
            <person name="Chaudhuri R."/>
            <person name="La Ragione R.M."/>
            <person name="Hildebrand F."/>
            <person name="Pallen M.J."/>
        </authorList>
    </citation>
    <scope>NUCLEOTIDE SEQUENCE [LARGE SCALE GENOMIC DNA]</scope>
    <source>
        <strain evidence="3 4">Sa2CVA6</strain>
    </source>
</reference>
<evidence type="ECO:0000313" key="4">
    <source>
        <dbReference type="Proteomes" id="UP000634919"/>
    </source>
</evidence>
<evidence type="ECO:0000256" key="1">
    <source>
        <dbReference type="ARBA" id="ARBA00009580"/>
    </source>
</evidence>
<dbReference type="SUPFAM" id="SSF52799">
    <property type="entry name" value="(Phosphotyrosine protein) phosphatases II"/>
    <property type="match status" value="1"/>
</dbReference>
<proteinExistence type="inferred from homology"/>
<dbReference type="PROSITE" id="PS00383">
    <property type="entry name" value="TYR_PHOSPHATASE_1"/>
    <property type="match status" value="1"/>
</dbReference>